<dbReference type="EMBL" id="KZ819816">
    <property type="protein sequence ID" value="PWN51805.1"/>
    <property type="molecule type" value="Genomic_DNA"/>
</dbReference>
<evidence type="ECO:0000313" key="1">
    <source>
        <dbReference type="EMBL" id="PWN51805.1"/>
    </source>
</evidence>
<accession>A0ACD0P139</accession>
<protein>
    <submittedName>
        <fullName evidence="1">Uncharacterized protein</fullName>
    </submittedName>
</protein>
<keyword evidence="2" id="KW-1185">Reference proteome</keyword>
<sequence length="1571" mass="167512">MYYISHAHKSSATIQSLLLPNFLPSGPSLCLVHHSSLSFLALPGNSSSSAPLFSQLARFDLNARIISVSAVAHRLVLLTDHHMPRLIVLRHASAQESSSSRPNGIITEASLLLDEMARAPAELGLGLWVEQTLANLGADSGPRAIVSHTHCGLLRVLPLASSSEVKQRARQPLSLDSEPNLMDDRDEEGLASTPGLGSTRVPDAARAFSVRLPHPTLISASFLQPRDNSFDPTLALLSLSSVPSRIPGLGGQCLPVLSFYSLDMAGQEICPVAWGPPRKVPANLPPPPAPASRTSSGSMPGAYSIDQGQDETGSAKPTASSRDVKKKHGPSAMGARLDEKALRQREEKLAKNPTTRAHVPLPYADALGAHLLHPIPARAGGGVLVFGETSIIYVPPPSRVEKDRRPSQHQSQLSSSSVVEAPKRRKGSSSDHGGGRRRSSAAGAAIAAAPAEENGDASGSPLPSSPTVKSNANGKRRRSSAIQMASSPTSAKCPSSPIDGTSSAGASGTKLLRLSLPFPVQVTAATTIIEPAGSDGAVLNVLFSCNAGSLEMLTVKLACKDNEEGTWQPRSMTARHLGPIPQAAGPGALTYLGESFLHVSSATGDSVLVRVDPADDQAEGTERSEAQMVSPPTSPPTSPVALRRLADYGGEGLDQLEIGGKVTEIQRWPNLGPIVDFVVDDGEGGDPSSGSSPQSRIVTCSGSGPTGSLRIVRNGVGLEKVVDIDLPDAKRLWSINVGESGDPTTVMILAGYSDRTDFYRFSDDGGLEDVSASFAEAGVIASSRTLCAASLPTGQDGSHDVLFIHATGQKLQLVGVSPAGINAVSEWSPSSLGGEERVEGKAEITCAAANELGQVLVALRGGHLVHLKVDRDSIGFVSRTKFEHEVACLDASTLAEGQEASICAVGFWQTNSAQIFSLPNLDPVGQSSFADERHASLPRSILLHCFSNQGHDTGSGSPAVVKNTSPHLLIGLGDGTLTSYSLSLPTAESYSSVVGISDRKSVSLGSLGLRLEKFKTSHGVDAIFVSGDKPTVVSTDSSNVRLVYSSIKYRNVSSVAPLYAVGRPSSLALALPEFVQVANIGAVQKLDIRTVDLGCEQPLAITAHHPAKAFGVVTWTFLPRGSFTKKDRRGAVRIVDQVDLRTLDEFWLEKDERANCIETVRLNGRDYLVIGTGFTEVSRNEITRGRLIGFIVQPGRHGDRGEERKFKLAFEAQVPGNVYGLAGVGGRLAAAINSEVRTFDVVGENGSAKGEDLRLKLRGLWGCAFVACTLTCSEPGKGRLVVGDALRSMNVLEVDQATGKITELARDCDPFWTTSADIIDEETQTYIGSDIAFNLFTTQRVKLGEEAKNRIKRAKEEEMESGRSSAAPSSNLVSEREGFGHVMARQGVYHYGDMINRFRRGEAFWYEYVTHRIFAFGFYFYFFLTSTRFPIFYLPSTSKIKTLPSLSETKRSPAGSPRIVFGTASGSIGIIAHVPASSGRLLSKLERNMEDLMDRESIGGIKCQEWRTLRTDHRVQAPVGFLDGDLLQHFVTGLDRSRKSFVVEGCGNEAKRIDCSVEEVDGLLEALGQLC</sequence>
<dbReference type="Proteomes" id="UP000245626">
    <property type="component" value="Unassembled WGS sequence"/>
</dbReference>
<gene>
    <name evidence="1" type="ORF">IE53DRAFT_313283</name>
</gene>
<reference evidence="1 2" key="1">
    <citation type="journal article" date="2018" name="Mol. Biol. Evol.">
        <title>Broad Genomic Sampling Reveals a Smut Pathogenic Ancestry of the Fungal Clade Ustilaginomycotina.</title>
        <authorList>
            <person name="Kijpornyongpan T."/>
            <person name="Mondo S.J."/>
            <person name="Barry K."/>
            <person name="Sandor L."/>
            <person name="Lee J."/>
            <person name="Lipzen A."/>
            <person name="Pangilinan J."/>
            <person name="LaButti K."/>
            <person name="Hainaut M."/>
            <person name="Henrissat B."/>
            <person name="Grigoriev I.V."/>
            <person name="Spatafora J.W."/>
            <person name="Aime M.C."/>
        </authorList>
    </citation>
    <scope>NUCLEOTIDE SEQUENCE [LARGE SCALE GENOMIC DNA]</scope>
    <source>
        <strain evidence="1 2">SA 807</strain>
    </source>
</reference>
<organism evidence="1 2">
    <name type="scientific">Violaceomyces palustris</name>
    <dbReference type="NCBI Taxonomy" id="1673888"/>
    <lineage>
        <taxon>Eukaryota</taxon>
        <taxon>Fungi</taxon>
        <taxon>Dikarya</taxon>
        <taxon>Basidiomycota</taxon>
        <taxon>Ustilaginomycotina</taxon>
        <taxon>Ustilaginomycetes</taxon>
        <taxon>Violaceomycetales</taxon>
        <taxon>Violaceomycetaceae</taxon>
        <taxon>Violaceomyces</taxon>
    </lineage>
</organism>
<name>A0ACD0P139_9BASI</name>
<proteinExistence type="predicted"/>
<evidence type="ECO:0000313" key="2">
    <source>
        <dbReference type="Proteomes" id="UP000245626"/>
    </source>
</evidence>